<dbReference type="InterPro" id="IPR016197">
    <property type="entry name" value="Chromo-like_dom_sf"/>
</dbReference>
<dbReference type="GO" id="GO:0007023">
    <property type="term" value="P:post-chaperonin tubulin folding pathway"/>
    <property type="evidence" value="ECO:0007669"/>
    <property type="project" value="UniProtKB-UniRule"/>
</dbReference>
<dbReference type="Gene3D" id="1.20.58.90">
    <property type="match status" value="1"/>
</dbReference>
<dbReference type="PANTHER" id="PTHR21500:SF0">
    <property type="entry name" value="TUBULIN-SPECIFIC CHAPERONE A"/>
    <property type="match status" value="1"/>
</dbReference>
<evidence type="ECO:0000256" key="2">
    <source>
        <dbReference type="ARBA" id="ARBA00023186"/>
    </source>
</evidence>
<dbReference type="PANTHER" id="PTHR21500">
    <property type="entry name" value="TUBULIN-SPECIFIC CHAPERONE A"/>
    <property type="match status" value="1"/>
</dbReference>
<dbReference type="AlphaFoldDB" id="A0A9D4Y4N1"/>
<evidence type="ECO:0000259" key="5">
    <source>
        <dbReference type="PROSITE" id="PS50013"/>
    </source>
</evidence>
<proteinExistence type="inferred from homology"/>
<comment type="similarity">
    <text evidence="1 3">Belongs to the TBCA family.</text>
</comment>
<name>A0A9D4Y4N1_PEA</name>
<dbReference type="Gramene" id="Psat02G0028600-T1">
    <property type="protein sequence ID" value="KAI5432911.1"/>
    <property type="gene ID" value="KIW84_020286"/>
</dbReference>
<keyword evidence="7" id="KW-1185">Reference proteome</keyword>
<dbReference type="SUPFAM" id="SSF46988">
    <property type="entry name" value="Tubulin chaperone cofactor A"/>
    <property type="match status" value="1"/>
</dbReference>
<keyword evidence="3" id="KW-0206">Cytoskeleton</keyword>
<dbReference type="InterPro" id="IPR000953">
    <property type="entry name" value="Chromo/chromo_shadow_dom"/>
</dbReference>
<dbReference type="GO" id="GO:0005874">
    <property type="term" value="C:microtubule"/>
    <property type="evidence" value="ECO:0007669"/>
    <property type="project" value="UniProtKB-KW"/>
</dbReference>
<reference evidence="6 7" key="1">
    <citation type="journal article" date="2022" name="Nat. Genet.">
        <title>Improved pea reference genome and pan-genome highlight genomic features and evolutionary characteristics.</title>
        <authorList>
            <person name="Yang T."/>
            <person name="Liu R."/>
            <person name="Luo Y."/>
            <person name="Hu S."/>
            <person name="Wang D."/>
            <person name="Wang C."/>
            <person name="Pandey M.K."/>
            <person name="Ge S."/>
            <person name="Xu Q."/>
            <person name="Li N."/>
            <person name="Li G."/>
            <person name="Huang Y."/>
            <person name="Saxena R.K."/>
            <person name="Ji Y."/>
            <person name="Li M."/>
            <person name="Yan X."/>
            <person name="He Y."/>
            <person name="Liu Y."/>
            <person name="Wang X."/>
            <person name="Xiang C."/>
            <person name="Varshney R.K."/>
            <person name="Ding H."/>
            <person name="Gao S."/>
            <person name="Zong X."/>
        </authorList>
    </citation>
    <scope>NUCLEOTIDE SEQUENCE [LARGE SCALE GENOMIC DNA]</scope>
    <source>
        <strain evidence="6 7">cv. Zhongwan 6</strain>
    </source>
</reference>
<evidence type="ECO:0000313" key="7">
    <source>
        <dbReference type="Proteomes" id="UP001058974"/>
    </source>
</evidence>
<dbReference type="InterPro" id="IPR036126">
    <property type="entry name" value="TBCA_sf"/>
</dbReference>
<dbReference type="EMBL" id="JAMSHJ010000002">
    <property type="protein sequence ID" value="KAI5432911.1"/>
    <property type="molecule type" value="Genomic_DNA"/>
</dbReference>
<sequence>MKKIGQVAYKLKLPPTSKIHPTFHVSQLKKAEGNYTTTTTTQLPISLESEKGDITPAKVLSWRDKFDGGQHKREWLIQWEGMDVGDATWEEELLLKSQFPDLRLEDKANVVGGDDDRNESDPTSDDGDVLVNKDNFGPKQWRENVLAESRMMVPDSRKRLEAALEDLKGTLAELLEEREEKEGPEIDDARNTIAEIENVFEKP</sequence>
<gene>
    <name evidence="6" type="ORF">KIW84_020286</name>
</gene>
<evidence type="ECO:0000256" key="4">
    <source>
        <dbReference type="SAM" id="MobiDB-lite"/>
    </source>
</evidence>
<feature type="region of interest" description="Disordered" evidence="4">
    <location>
        <begin position="109"/>
        <end position="135"/>
    </location>
</feature>
<organism evidence="6 7">
    <name type="scientific">Pisum sativum</name>
    <name type="common">Garden pea</name>
    <name type="synonym">Lathyrus oleraceus</name>
    <dbReference type="NCBI Taxonomy" id="3888"/>
    <lineage>
        <taxon>Eukaryota</taxon>
        <taxon>Viridiplantae</taxon>
        <taxon>Streptophyta</taxon>
        <taxon>Embryophyta</taxon>
        <taxon>Tracheophyta</taxon>
        <taxon>Spermatophyta</taxon>
        <taxon>Magnoliopsida</taxon>
        <taxon>eudicotyledons</taxon>
        <taxon>Gunneridae</taxon>
        <taxon>Pentapetalae</taxon>
        <taxon>rosids</taxon>
        <taxon>fabids</taxon>
        <taxon>Fabales</taxon>
        <taxon>Fabaceae</taxon>
        <taxon>Papilionoideae</taxon>
        <taxon>50 kb inversion clade</taxon>
        <taxon>NPAAA clade</taxon>
        <taxon>Hologalegina</taxon>
        <taxon>IRL clade</taxon>
        <taxon>Fabeae</taxon>
        <taxon>Lathyrus</taxon>
    </lineage>
</organism>
<evidence type="ECO:0000256" key="3">
    <source>
        <dbReference type="RuleBase" id="RU364030"/>
    </source>
</evidence>
<feature type="compositionally biased region" description="Acidic residues" evidence="4">
    <location>
        <begin position="116"/>
        <end position="128"/>
    </location>
</feature>
<comment type="subunit">
    <text evidence="3">Supercomplex made of cofactors A to E. Cofactors A and D function by capturing and stabilizing tubulin in a quasi-native conformation. Cofactor E binds to the cofactor D-tubulin complex; interaction with cofactor C then causes the release of tubulin polypeptides that are committed to the native state.</text>
</comment>
<feature type="domain" description="Chromo" evidence="5">
    <location>
        <begin position="54"/>
        <end position="102"/>
    </location>
</feature>
<dbReference type="SUPFAM" id="SSF54160">
    <property type="entry name" value="Chromo domain-like"/>
    <property type="match status" value="1"/>
</dbReference>
<dbReference type="GO" id="GO:0005829">
    <property type="term" value="C:cytosol"/>
    <property type="evidence" value="ECO:0007669"/>
    <property type="project" value="TreeGrafter"/>
</dbReference>
<keyword evidence="3" id="KW-0493">Microtubule</keyword>
<comment type="subcellular location">
    <subcellularLocation>
        <location evidence="3">Cytoplasm</location>
        <location evidence="3">Cytoskeleton</location>
    </subcellularLocation>
</comment>
<comment type="caution">
    <text evidence="6">The sequence shown here is derived from an EMBL/GenBank/DDBJ whole genome shotgun (WGS) entry which is preliminary data.</text>
</comment>
<evidence type="ECO:0000313" key="6">
    <source>
        <dbReference type="EMBL" id="KAI5432911.1"/>
    </source>
</evidence>
<dbReference type="Pfam" id="PF02970">
    <property type="entry name" value="TBCA"/>
    <property type="match status" value="1"/>
</dbReference>
<keyword evidence="2 3" id="KW-0143">Chaperone</keyword>
<keyword evidence="3" id="KW-0963">Cytoplasm</keyword>
<dbReference type="Gene3D" id="2.40.50.40">
    <property type="match status" value="1"/>
</dbReference>
<dbReference type="Pfam" id="PF24626">
    <property type="entry name" value="SH3_Tf2-1"/>
    <property type="match status" value="1"/>
</dbReference>
<protein>
    <recommendedName>
        <fullName evidence="3">Tubulin-specific chaperone A</fullName>
    </recommendedName>
</protein>
<dbReference type="Proteomes" id="UP001058974">
    <property type="component" value="Chromosome 2"/>
</dbReference>
<dbReference type="GO" id="GO:0048487">
    <property type="term" value="F:beta-tubulin binding"/>
    <property type="evidence" value="ECO:0007669"/>
    <property type="project" value="InterPro"/>
</dbReference>
<evidence type="ECO:0000256" key="1">
    <source>
        <dbReference type="ARBA" id="ARBA00006806"/>
    </source>
</evidence>
<accession>A0A9D4Y4N1</accession>
<dbReference type="InterPro" id="IPR056924">
    <property type="entry name" value="SH3_Tf2-1"/>
</dbReference>
<dbReference type="InterPro" id="IPR004226">
    <property type="entry name" value="TBCA"/>
</dbReference>
<dbReference type="PROSITE" id="PS50013">
    <property type="entry name" value="CHROMO_2"/>
    <property type="match status" value="1"/>
</dbReference>
<dbReference type="GO" id="GO:0007021">
    <property type="term" value="P:tubulin complex assembly"/>
    <property type="evidence" value="ECO:0007669"/>
    <property type="project" value="UniProtKB-UniRule"/>
</dbReference>